<reference evidence="8 9" key="1">
    <citation type="submission" date="2019-02" db="EMBL/GenBank/DDBJ databases">
        <title>Deep-cultivation of Planctomycetes and their phenomic and genomic characterization uncovers novel biology.</title>
        <authorList>
            <person name="Wiegand S."/>
            <person name="Jogler M."/>
            <person name="Boedeker C."/>
            <person name="Pinto D."/>
            <person name="Vollmers J."/>
            <person name="Rivas-Marin E."/>
            <person name="Kohn T."/>
            <person name="Peeters S.H."/>
            <person name="Heuer A."/>
            <person name="Rast P."/>
            <person name="Oberbeckmann S."/>
            <person name="Bunk B."/>
            <person name="Jeske O."/>
            <person name="Meyerdierks A."/>
            <person name="Storesund J.E."/>
            <person name="Kallscheuer N."/>
            <person name="Luecker S."/>
            <person name="Lage O.M."/>
            <person name="Pohl T."/>
            <person name="Merkel B.J."/>
            <person name="Hornburger P."/>
            <person name="Mueller R.-W."/>
            <person name="Bruemmer F."/>
            <person name="Labrenz M."/>
            <person name="Spormann A.M."/>
            <person name="Op den Camp H."/>
            <person name="Overmann J."/>
            <person name="Amann R."/>
            <person name="Jetten M.S.M."/>
            <person name="Mascher T."/>
            <person name="Medema M.H."/>
            <person name="Devos D.P."/>
            <person name="Kaster A.-K."/>
            <person name="Ovreas L."/>
            <person name="Rohde M."/>
            <person name="Galperin M.Y."/>
            <person name="Jogler C."/>
        </authorList>
    </citation>
    <scope>NUCLEOTIDE SEQUENCE [LARGE SCALE GENOMIC DNA]</scope>
    <source>
        <strain evidence="8 9">Pan161</strain>
    </source>
</reference>
<protein>
    <submittedName>
        <fullName evidence="8">Na+/Pi-cotransporter</fullName>
    </submittedName>
</protein>
<dbReference type="GO" id="GO:0044341">
    <property type="term" value="P:sodium-dependent phosphate transport"/>
    <property type="evidence" value="ECO:0007669"/>
    <property type="project" value="InterPro"/>
</dbReference>
<evidence type="ECO:0000256" key="5">
    <source>
        <dbReference type="ARBA" id="ARBA00023136"/>
    </source>
</evidence>
<evidence type="ECO:0000313" key="9">
    <source>
        <dbReference type="Proteomes" id="UP000316855"/>
    </source>
</evidence>
<dbReference type="PANTHER" id="PTHR10010">
    <property type="entry name" value="SOLUTE CARRIER FAMILY 34 SODIUM PHOSPHATE , MEMBER 2-RELATED"/>
    <property type="match status" value="1"/>
</dbReference>
<accession>A0A517VBX2</accession>
<dbReference type="InterPro" id="IPR003841">
    <property type="entry name" value="Na/Pi_transpt"/>
</dbReference>
<feature type="transmembrane region" description="Helical" evidence="7">
    <location>
        <begin position="84"/>
        <end position="106"/>
    </location>
</feature>
<dbReference type="PANTHER" id="PTHR10010:SF46">
    <property type="entry name" value="SODIUM-DEPENDENT PHOSPHATE TRANSPORT PROTEIN 2B"/>
    <property type="match status" value="1"/>
</dbReference>
<proteinExistence type="predicted"/>
<feature type="transmembrane region" description="Helical" evidence="7">
    <location>
        <begin position="173"/>
        <end position="191"/>
    </location>
</feature>
<dbReference type="Proteomes" id="UP000316855">
    <property type="component" value="Chromosome"/>
</dbReference>
<evidence type="ECO:0000313" key="8">
    <source>
        <dbReference type="EMBL" id="QDT90504.1"/>
    </source>
</evidence>
<gene>
    <name evidence="8" type="ORF">Pan161_21570</name>
</gene>
<evidence type="ECO:0000256" key="7">
    <source>
        <dbReference type="SAM" id="Phobius"/>
    </source>
</evidence>
<dbReference type="GO" id="GO:0005436">
    <property type="term" value="F:sodium:phosphate symporter activity"/>
    <property type="evidence" value="ECO:0007669"/>
    <property type="project" value="InterPro"/>
</dbReference>
<dbReference type="OrthoDB" id="9763003at2"/>
<dbReference type="KEGG" id="gax:Pan161_21570"/>
<name>A0A517VBX2_9PLAN</name>
<sequence>MDAGIIDSIGGLGLFLLGMVILTSGLKDLAGGTIRRMIARFTKSIPTGIATGVIVTAILQSSSATTVTAVGFAGAGLLTLTESLGIVFGANLGTTVTGWIVVLVGFKLKLGQIAFPLVLVGVLLNLFGKKRIGLIGFTIAGFSLIFVGLDILQEGMSGLAEMVSPDSFPQDSWLGRLLLLLIGVGIVLVTQSSSAGVVMALTALHSGAISLAQAGALVIGFGIGTTFTALLASLGKSVAARRTGLAHVFYSLVTATLAYFLLPVYVWFWEEYAGPATGISPDITLVTFHTLFNLLGLLVIVPFTKAFSALIIRIIPEAENDQTERLDESLLSNPNVAIEAARSTLVDVFQCILQLMQKLFLSEVAREDLDEEFSQYHDTLETTSRYLKQINVTSSDRQTVHSSQEVVLALDHLQRLMRRCDEMERLGSARENQTLSSFVDELNQKIQHLEQTLHNGFSEDDEQALQDFWEKWDGQQKETRREFTQSATTADSQFDNLLQQLDAFRWLTRISSHLWRIVHHLHGARIVNGGEKNQARFESEGKE</sequence>
<evidence type="ECO:0000256" key="2">
    <source>
        <dbReference type="ARBA" id="ARBA00022475"/>
    </source>
</evidence>
<dbReference type="AlphaFoldDB" id="A0A517VBX2"/>
<evidence type="ECO:0000256" key="6">
    <source>
        <dbReference type="SAM" id="Coils"/>
    </source>
</evidence>
<dbReference type="GO" id="GO:0005886">
    <property type="term" value="C:plasma membrane"/>
    <property type="evidence" value="ECO:0007669"/>
    <property type="project" value="UniProtKB-SubCell"/>
</dbReference>
<feature type="transmembrane region" description="Helical" evidence="7">
    <location>
        <begin position="283"/>
        <end position="303"/>
    </location>
</feature>
<keyword evidence="2" id="KW-1003">Cell membrane</keyword>
<feature type="transmembrane region" description="Helical" evidence="7">
    <location>
        <begin position="244"/>
        <end position="268"/>
    </location>
</feature>
<dbReference type="NCBIfam" id="NF037997">
    <property type="entry name" value="Na_Pi_symport"/>
    <property type="match status" value="1"/>
</dbReference>
<keyword evidence="4 7" id="KW-1133">Transmembrane helix</keyword>
<evidence type="ECO:0000256" key="3">
    <source>
        <dbReference type="ARBA" id="ARBA00022692"/>
    </source>
</evidence>
<organism evidence="8 9">
    <name type="scientific">Gimesia algae</name>
    <dbReference type="NCBI Taxonomy" id="2527971"/>
    <lineage>
        <taxon>Bacteria</taxon>
        <taxon>Pseudomonadati</taxon>
        <taxon>Planctomycetota</taxon>
        <taxon>Planctomycetia</taxon>
        <taxon>Planctomycetales</taxon>
        <taxon>Planctomycetaceae</taxon>
        <taxon>Gimesia</taxon>
    </lineage>
</organism>
<feature type="transmembrane region" description="Helical" evidence="7">
    <location>
        <begin position="134"/>
        <end position="152"/>
    </location>
</feature>
<keyword evidence="3 7" id="KW-0812">Transmembrane</keyword>
<feature type="transmembrane region" description="Helical" evidence="7">
    <location>
        <begin position="6"/>
        <end position="26"/>
    </location>
</feature>
<dbReference type="Pfam" id="PF02690">
    <property type="entry name" value="Na_Pi_cotrans"/>
    <property type="match status" value="2"/>
</dbReference>
<keyword evidence="9" id="KW-1185">Reference proteome</keyword>
<feature type="transmembrane region" description="Helical" evidence="7">
    <location>
        <begin position="211"/>
        <end position="232"/>
    </location>
</feature>
<dbReference type="EMBL" id="CP036343">
    <property type="protein sequence ID" value="QDT90504.1"/>
    <property type="molecule type" value="Genomic_DNA"/>
</dbReference>
<comment type="subcellular location">
    <subcellularLocation>
        <location evidence="1">Cell membrane</location>
        <topology evidence="1">Multi-pass membrane protein</topology>
    </subcellularLocation>
</comment>
<evidence type="ECO:0000256" key="4">
    <source>
        <dbReference type="ARBA" id="ARBA00022989"/>
    </source>
</evidence>
<keyword evidence="5 7" id="KW-0472">Membrane</keyword>
<feature type="coiled-coil region" evidence="6">
    <location>
        <begin position="432"/>
        <end position="459"/>
    </location>
</feature>
<feature type="transmembrane region" description="Helical" evidence="7">
    <location>
        <begin position="47"/>
        <end position="72"/>
    </location>
</feature>
<evidence type="ECO:0000256" key="1">
    <source>
        <dbReference type="ARBA" id="ARBA00004651"/>
    </source>
</evidence>
<dbReference type="RefSeq" id="WP_145226494.1">
    <property type="nucleotide sequence ID" value="NZ_CP036343.1"/>
</dbReference>
<feature type="transmembrane region" description="Helical" evidence="7">
    <location>
        <begin position="113"/>
        <end position="128"/>
    </location>
</feature>
<keyword evidence="6" id="KW-0175">Coiled coil</keyword>